<feature type="region of interest" description="Disordered" evidence="1">
    <location>
        <begin position="33"/>
        <end position="76"/>
    </location>
</feature>
<dbReference type="AlphaFoldDB" id="A0A328VFJ2"/>
<feature type="compositionally biased region" description="Basic and acidic residues" evidence="1">
    <location>
        <begin position="62"/>
        <end position="76"/>
    </location>
</feature>
<keyword evidence="2" id="KW-0732">Signal</keyword>
<feature type="signal peptide" evidence="2">
    <location>
        <begin position="1"/>
        <end position="23"/>
    </location>
</feature>
<organism evidence="3 4">
    <name type="scientific">Thermogemmatispora tikiterensis</name>
    <dbReference type="NCBI Taxonomy" id="1825093"/>
    <lineage>
        <taxon>Bacteria</taxon>
        <taxon>Bacillati</taxon>
        <taxon>Chloroflexota</taxon>
        <taxon>Ktedonobacteria</taxon>
        <taxon>Thermogemmatisporales</taxon>
        <taxon>Thermogemmatisporaceae</taxon>
        <taxon>Thermogemmatispora</taxon>
    </lineage>
</organism>
<evidence type="ECO:0000313" key="3">
    <source>
        <dbReference type="EMBL" id="RAQ95689.1"/>
    </source>
</evidence>
<accession>A0A328VFJ2</accession>
<evidence type="ECO:0000256" key="1">
    <source>
        <dbReference type="SAM" id="MobiDB-lite"/>
    </source>
</evidence>
<proteinExistence type="predicted"/>
<feature type="chain" id="PRO_5016378485" description="Secreted protein" evidence="2">
    <location>
        <begin position="24"/>
        <end position="76"/>
    </location>
</feature>
<comment type="caution">
    <text evidence="3">The sequence shown here is derived from an EMBL/GenBank/DDBJ whole genome shotgun (WGS) entry which is preliminary data.</text>
</comment>
<evidence type="ECO:0000313" key="4">
    <source>
        <dbReference type="Proteomes" id="UP000248706"/>
    </source>
</evidence>
<sequence length="76" mass="8497">MTACIRKPASLIPYLAWAFSFHARLCSAEWARQRPKPGVKAEEGREQAQAQSLAVMPGQSRGRGERVNERSADRID</sequence>
<protein>
    <recommendedName>
        <fullName evidence="5">Secreted protein</fullName>
    </recommendedName>
</protein>
<keyword evidence="4" id="KW-1185">Reference proteome</keyword>
<evidence type="ECO:0008006" key="5">
    <source>
        <dbReference type="Google" id="ProtNLM"/>
    </source>
</evidence>
<reference evidence="3 4" key="1">
    <citation type="submission" date="2016-08" db="EMBL/GenBank/DDBJ databases">
        <title>Analysis of Carbohydrate Active Enzymes in Thermogemmatispora T81 Reveals Carbohydrate Degradation Ability.</title>
        <authorList>
            <person name="Tomazini A."/>
            <person name="Lal S."/>
            <person name="Stott M."/>
            <person name="Henrissat B."/>
            <person name="Polikarpov I."/>
            <person name="Sparling R."/>
            <person name="Levin D.B."/>
        </authorList>
    </citation>
    <scope>NUCLEOTIDE SEQUENCE [LARGE SCALE GENOMIC DNA]</scope>
    <source>
        <strain evidence="3 4">T81</strain>
    </source>
</reference>
<evidence type="ECO:0000256" key="2">
    <source>
        <dbReference type="SAM" id="SignalP"/>
    </source>
</evidence>
<name>A0A328VFJ2_9CHLR</name>
<dbReference type="EMBL" id="MCIF01000002">
    <property type="protein sequence ID" value="RAQ95689.1"/>
    <property type="molecule type" value="Genomic_DNA"/>
</dbReference>
<dbReference type="Proteomes" id="UP000248706">
    <property type="component" value="Unassembled WGS sequence"/>
</dbReference>
<gene>
    <name evidence="3" type="ORF">A4R35_09100</name>
</gene>